<dbReference type="GO" id="GO:0000045">
    <property type="term" value="P:autophagosome assembly"/>
    <property type="evidence" value="ECO:0007669"/>
    <property type="project" value="TreeGrafter"/>
</dbReference>
<dbReference type="SMART" id="SM00320">
    <property type="entry name" value="WD40"/>
    <property type="match status" value="4"/>
</dbReference>
<evidence type="ECO:0000256" key="1">
    <source>
        <dbReference type="ARBA" id="ARBA00022574"/>
    </source>
</evidence>
<accession>A0A383VGB9</accession>
<dbReference type="InterPro" id="IPR019775">
    <property type="entry name" value="WD40_repeat_CS"/>
</dbReference>
<dbReference type="GO" id="GO:0080008">
    <property type="term" value="C:Cul4-RING E3 ubiquitin ligase complex"/>
    <property type="evidence" value="ECO:0007669"/>
    <property type="project" value="TreeGrafter"/>
</dbReference>
<dbReference type="InterPro" id="IPR001680">
    <property type="entry name" value="WD40_rpt"/>
</dbReference>
<feature type="compositionally biased region" description="Low complexity" evidence="4">
    <location>
        <begin position="310"/>
        <end position="344"/>
    </location>
</feature>
<organism evidence="5 6">
    <name type="scientific">Tetradesmus obliquus</name>
    <name type="common">Green alga</name>
    <name type="synonym">Acutodesmus obliquus</name>
    <dbReference type="NCBI Taxonomy" id="3088"/>
    <lineage>
        <taxon>Eukaryota</taxon>
        <taxon>Viridiplantae</taxon>
        <taxon>Chlorophyta</taxon>
        <taxon>core chlorophytes</taxon>
        <taxon>Chlorophyceae</taxon>
        <taxon>CS clade</taxon>
        <taxon>Sphaeropleales</taxon>
        <taxon>Scenedesmaceae</taxon>
        <taxon>Tetradesmus</taxon>
    </lineage>
</organism>
<dbReference type="PROSITE" id="PS00678">
    <property type="entry name" value="WD_REPEATS_1"/>
    <property type="match status" value="1"/>
</dbReference>
<proteinExistence type="predicted"/>
<evidence type="ECO:0000313" key="6">
    <source>
        <dbReference type="Proteomes" id="UP000256970"/>
    </source>
</evidence>
<keyword evidence="6" id="KW-1185">Reference proteome</keyword>
<dbReference type="SUPFAM" id="SSF50978">
    <property type="entry name" value="WD40 repeat-like"/>
    <property type="match status" value="1"/>
</dbReference>
<dbReference type="InterPro" id="IPR036322">
    <property type="entry name" value="WD40_repeat_dom_sf"/>
</dbReference>
<feature type="repeat" description="WD" evidence="3">
    <location>
        <begin position="90"/>
        <end position="132"/>
    </location>
</feature>
<name>A0A383VGB9_TETOB</name>
<dbReference type="AlphaFoldDB" id="A0A383VGB9"/>
<dbReference type="Gene3D" id="2.130.10.10">
    <property type="entry name" value="YVTN repeat-like/Quinoprotein amine dehydrogenase"/>
    <property type="match status" value="1"/>
</dbReference>
<evidence type="ECO:0000256" key="2">
    <source>
        <dbReference type="ARBA" id="ARBA00022737"/>
    </source>
</evidence>
<dbReference type="GO" id="GO:0000423">
    <property type="term" value="P:mitophagy"/>
    <property type="evidence" value="ECO:0007669"/>
    <property type="project" value="TreeGrafter"/>
</dbReference>
<dbReference type="Pfam" id="PF00400">
    <property type="entry name" value="WD40"/>
    <property type="match status" value="1"/>
</dbReference>
<dbReference type="InterPro" id="IPR015943">
    <property type="entry name" value="WD40/YVTN_repeat-like_dom_sf"/>
</dbReference>
<dbReference type="PANTHER" id="PTHR22874:SF1">
    <property type="entry name" value="ACTIVATING MOLECULE IN BECN1-REGULATED AUTOPHAGY PROTEIN 1"/>
    <property type="match status" value="1"/>
</dbReference>
<evidence type="ECO:0000256" key="3">
    <source>
        <dbReference type="PROSITE-ProRule" id="PRU00221"/>
    </source>
</evidence>
<keyword evidence="2" id="KW-0677">Repeat</keyword>
<dbReference type="InterPro" id="IPR052596">
    <property type="entry name" value="AMBRA1_autophagy"/>
</dbReference>
<gene>
    <name evidence="5" type="ORF">BQ4739_LOCUS3992</name>
</gene>
<protein>
    <submittedName>
        <fullName evidence="5">Uncharacterized protein</fullName>
    </submittedName>
</protein>
<reference evidence="5 6" key="1">
    <citation type="submission" date="2016-10" db="EMBL/GenBank/DDBJ databases">
        <authorList>
            <person name="Cai Z."/>
        </authorList>
    </citation>
    <scope>NUCLEOTIDE SEQUENCE [LARGE SCALE GENOMIC DNA]</scope>
</reference>
<dbReference type="Proteomes" id="UP000256970">
    <property type="component" value="Unassembled WGS sequence"/>
</dbReference>
<dbReference type="EMBL" id="FNXT01000318">
    <property type="protein sequence ID" value="SZX63446.1"/>
    <property type="molecule type" value="Genomic_DNA"/>
</dbReference>
<sequence>MDRRSIQGALLMRELAGPCTRRSVECCAEGMLLQHALSHYCPLAAGAKSTIAAAYISGVDQRDLLATSHGDHTIKLHSWPEGKPVKTLQENGHTRTPWTVSWSAAQPGLLLTGALDGRLILWDVASGQPQKQVDTGKTVASCCLHPCGGLASYCAGNKAYLWPIDQWKPWPCLPVRLYKAKRAMRMTAGNPGQPSMLLTGELAGKDCTGSQLLHATPAAAQAAMRRSRQRAEAAAAARSRGQLLGQQGHEVWQQQQQQHEFHQQLDGQLLQEDSMAGENGSSRSSGLAEQGLQQQLSRLTTGEEASAGRVQLPEQQQPQQPPQHQHAHAAAEPQQQQQSLQAVQCEEALQQRHMPGSSPTSTASLLQRIGASFWSRRSSRSTPDTAAAAAAAAAAVAPATQAPSELAAASAADVGSSSQVCVLAASIQQLLAALRQVAAAAAHVLDEAEAADSCSAAAAAAAAQDELLGLTLQLQQQQLCSADDAAELCCMLRAARQLRHALQHLPGFSCSWGLDAAGSDEQLRLYGRPARGTGGLPHGPVLLDAAIAAAASLQALSHSCSALQAAAAAAVTGGGTCESATAAAVQLVRHLAQEQELGHFPASISALQGLQGQQLQAAEEAGKPCLAVLRVWQLPAQQQGSSGMPQQLSPEQQQLVLPFVVLCSERSVGVSPCGRLLVAVVAVLPESSSGSSSSSSRAADSLGQLDASKDEFHQLVQYELRVVSLEAGSMGQVLAARSIAAADCLTCVQVSPTGQHVLLAYGRRSKQLSCLVAAQGSYQVWHTVLQVYRMSDLGLVRQLLSADDEVNVAAWHPRPGQGITYGTKAGRVRNIVACGADNGCHVRSHSHGSAAAEATSVLQHALQ</sequence>
<dbReference type="PANTHER" id="PTHR22874">
    <property type="entry name" value="ACTIVATING MOLECULE IN BECN1-REGULATED AUTOPHAGY PROTEIN 1"/>
    <property type="match status" value="1"/>
</dbReference>
<keyword evidence="1 3" id="KW-0853">WD repeat</keyword>
<feature type="compositionally biased region" description="Polar residues" evidence="4">
    <location>
        <begin position="279"/>
        <end position="300"/>
    </location>
</feature>
<evidence type="ECO:0000313" key="5">
    <source>
        <dbReference type="EMBL" id="SZX63446.1"/>
    </source>
</evidence>
<feature type="compositionally biased region" description="Low complexity" evidence="4">
    <location>
        <begin position="232"/>
        <end position="241"/>
    </location>
</feature>
<feature type="region of interest" description="Disordered" evidence="4">
    <location>
        <begin position="274"/>
        <end position="362"/>
    </location>
</feature>
<dbReference type="PROSITE" id="PS50082">
    <property type="entry name" value="WD_REPEATS_2"/>
    <property type="match status" value="1"/>
</dbReference>
<dbReference type="STRING" id="3088.A0A383VGB9"/>
<feature type="region of interest" description="Disordered" evidence="4">
    <location>
        <begin position="218"/>
        <end position="241"/>
    </location>
</feature>
<evidence type="ECO:0000256" key="4">
    <source>
        <dbReference type="SAM" id="MobiDB-lite"/>
    </source>
</evidence>
<dbReference type="GO" id="GO:1990756">
    <property type="term" value="F:ubiquitin-like ligase-substrate adaptor activity"/>
    <property type="evidence" value="ECO:0007669"/>
    <property type="project" value="TreeGrafter"/>
</dbReference>